<accession>A0A3B0V7L6</accession>
<dbReference type="GO" id="GO:0005524">
    <property type="term" value="F:ATP binding"/>
    <property type="evidence" value="ECO:0007669"/>
    <property type="project" value="UniProtKB-KW"/>
</dbReference>
<dbReference type="EMBL" id="UOES01000324">
    <property type="protein sequence ID" value="VAW27916.1"/>
    <property type="molecule type" value="Genomic_DNA"/>
</dbReference>
<evidence type="ECO:0000256" key="2">
    <source>
        <dbReference type="ARBA" id="ARBA00022840"/>
    </source>
</evidence>
<organism evidence="4">
    <name type="scientific">hydrothermal vent metagenome</name>
    <dbReference type="NCBI Taxonomy" id="652676"/>
    <lineage>
        <taxon>unclassified sequences</taxon>
        <taxon>metagenomes</taxon>
        <taxon>ecological metagenomes</taxon>
    </lineage>
</organism>
<evidence type="ECO:0000259" key="3">
    <source>
        <dbReference type="Pfam" id="PF00501"/>
    </source>
</evidence>
<protein>
    <submittedName>
        <fullName evidence="4">Long-chain-fatty-acid--CoA ligase</fullName>
        <ecNumber evidence="4">6.2.1.3</ecNumber>
    </submittedName>
</protein>
<dbReference type="InterPro" id="IPR000873">
    <property type="entry name" value="AMP-dep_synth/lig_dom"/>
</dbReference>
<sequence length="362" mass="40759">LANSKESIEEDDILTIMYTSGTSGTPKGVILTHRNMVSNILFTLAAFPLEAGKRVMSYLPFSHILERSACYAYLACGANMYFVRSKETFLADFQSARPYFSTSVPRVLEKMYAHLQEAALAHNALKRHIVQWSIKTAQAYNAHKKKRISLTIKLIFARLLVLNRWKNQLGGKLECMVVGAAALRPEIGRMFSAANIRIREGYGMTEASPLISLNRFSPGLNRFGTVGIPIPAMDLKIEDQNEHGEGEILIKGPNVTQGYYKRPDLNKKIFTKDGWFKTGDVGKMLDGRFLQITDRKKDIFKTSAGKYIAPQPLENLLNASPFIIQSMVVGFGKPYLIALIVPDFLLLEEWCEFEKIHWTSPT</sequence>
<dbReference type="GO" id="GO:0016020">
    <property type="term" value="C:membrane"/>
    <property type="evidence" value="ECO:0007669"/>
    <property type="project" value="TreeGrafter"/>
</dbReference>
<proteinExistence type="predicted"/>
<dbReference type="PROSITE" id="PS00455">
    <property type="entry name" value="AMP_BINDING"/>
    <property type="match status" value="1"/>
</dbReference>
<dbReference type="EC" id="6.2.1.3" evidence="4"/>
<feature type="non-terminal residue" evidence="4">
    <location>
        <position position="362"/>
    </location>
</feature>
<dbReference type="Gene3D" id="3.40.50.12780">
    <property type="entry name" value="N-terminal domain of ligase-like"/>
    <property type="match status" value="1"/>
</dbReference>
<dbReference type="GO" id="GO:0004467">
    <property type="term" value="F:long-chain fatty acid-CoA ligase activity"/>
    <property type="evidence" value="ECO:0007669"/>
    <property type="project" value="UniProtKB-EC"/>
</dbReference>
<feature type="non-terminal residue" evidence="4">
    <location>
        <position position="1"/>
    </location>
</feature>
<evidence type="ECO:0000313" key="4">
    <source>
        <dbReference type="EMBL" id="VAW27916.1"/>
    </source>
</evidence>
<dbReference type="PANTHER" id="PTHR43272:SF33">
    <property type="entry name" value="AMP-BINDING DOMAIN-CONTAINING PROTEIN-RELATED"/>
    <property type="match status" value="1"/>
</dbReference>
<reference evidence="4" key="1">
    <citation type="submission" date="2018-06" db="EMBL/GenBank/DDBJ databases">
        <authorList>
            <person name="Zhirakovskaya E."/>
        </authorList>
    </citation>
    <scope>NUCLEOTIDE SEQUENCE</scope>
</reference>
<dbReference type="InterPro" id="IPR020845">
    <property type="entry name" value="AMP-binding_CS"/>
</dbReference>
<dbReference type="SUPFAM" id="SSF56801">
    <property type="entry name" value="Acetyl-CoA synthetase-like"/>
    <property type="match status" value="1"/>
</dbReference>
<keyword evidence="2" id="KW-0067">ATP-binding</keyword>
<evidence type="ECO:0000256" key="1">
    <source>
        <dbReference type="ARBA" id="ARBA00022741"/>
    </source>
</evidence>
<name>A0A3B0V7L6_9ZZZZ</name>
<dbReference type="PANTHER" id="PTHR43272">
    <property type="entry name" value="LONG-CHAIN-FATTY-ACID--COA LIGASE"/>
    <property type="match status" value="1"/>
</dbReference>
<gene>
    <name evidence="4" type="ORF">MNBD_BACTEROID06-744</name>
</gene>
<dbReference type="InterPro" id="IPR042099">
    <property type="entry name" value="ANL_N_sf"/>
</dbReference>
<dbReference type="Pfam" id="PF00501">
    <property type="entry name" value="AMP-binding"/>
    <property type="match status" value="1"/>
</dbReference>
<dbReference type="AlphaFoldDB" id="A0A3B0V7L6"/>
<keyword evidence="1" id="KW-0547">Nucleotide-binding</keyword>
<feature type="domain" description="AMP-dependent synthetase/ligase" evidence="3">
    <location>
        <begin position="6"/>
        <end position="260"/>
    </location>
</feature>
<keyword evidence="4" id="KW-0436">Ligase</keyword>